<name>A0ABW3VM07_9PSEU</name>
<comment type="caution">
    <text evidence="1">The sequence shown here is derived from an EMBL/GenBank/DDBJ whole genome shotgun (WGS) entry which is preliminary data.</text>
</comment>
<reference evidence="2" key="1">
    <citation type="journal article" date="2019" name="Int. J. Syst. Evol. Microbiol.">
        <title>The Global Catalogue of Microorganisms (GCM) 10K type strain sequencing project: providing services to taxonomists for standard genome sequencing and annotation.</title>
        <authorList>
            <consortium name="The Broad Institute Genomics Platform"/>
            <consortium name="The Broad Institute Genome Sequencing Center for Infectious Disease"/>
            <person name="Wu L."/>
            <person name="Ma J."/>
        </authorList>
    </citation>
    <scope>NUCLEOTIDE SEQUENCE [LARGE SCALE GENOMIC DNA]</scope>
    <source>
        <strain evidence="2">CCUG 49018</strain>
    </source>
</reference>
<keyword evidence="2" id="KW-1185">Reference proteome</keyword>
<dbReference type="Gene3D" id="2.30.110.10">
    <property type="entry name" value="Electron Transport, Fmn-binding Protein, Chain A"/>
    <property type="match status" value="1"/>
</dbReference>
<dbReference type="EMBL" id="JBHTMB010000157">
    <property type="protein sequence ID" value="MFD1235343.1"/>
    <property type="molecule type" value="Genomic_DNA"/>
</dbReference>
<organism evidence="1 2">
    <name type="scientific">Pseudonocardia benzenivorans</name>
    <dbReference type="NCBI Taxonomy" id="228005"/>
    <lineage>
        <taxon>Bacteria</taxon>
        <taxon>Bacillati</taxon>
        <taxon>Actinomycetota</taxon>
        <taxon>Actinomycetes</taxon>
        <taxon>Pseudonocardiales</taxon>
        <taxon>Pseudonocardiaceae</taxon>
        <taxon>Pseudonocardia</taxon>
    </lineage>
</organism>
<evidence type="ECO:0000313" key="1">
    <source>
        <dbReference type="EMBL" id="MFD1235343.1"/>
    </source>
</evidence>
<dbReference type="InterPro" id="IPR012349">
    <property type="entry name" value="Split_barrel_FMN-bd"/>
</dbReference>
<gene>
    <name evidence="1" type="ORF">ACFQ34_18800</name>
</gene>
<dbReference type="Proteomes" id="UP001597182">
    <property type="component" value="Unassembled WGS sequence"/>
</dbReference>
<dbReference type="SUPFAM" id="SSF50475">
    <property type="entry name" value="FMN-binding split barrel"/>
    <property type="match status" value="1"/>
</dbReference>
<protein>
    <submittedName>
        <fullName evidence="1">Pyridoxamine 5'-phosphate oxidase family protein</fullName>
    </submittedName>
</protein>
<dbReference type="InterPro" id="IPR024747">
    <property type="entry name" value="Pyridox_Oxase-rel"/>
</dbReference>
<accession>A0ABW3VM07</accession>
<evidence type="ECO:0000313" key="2">
    <source>
        <dbReference type="Proteomes" id="UP001597182"/>
    </source>
</evidence>
<proteinExistence type="predicted"/>
<dbReference type="Pfam" id="PF12900">
    <property type="entry name" value="Pyridox_ox_2"/>
    <property type="match status" value="1"/>
</dbReference>
<dbReference type="RefSeq" id="WP_103380764.1">
    <property type="nucleotide sequence ID" value="NZ_BAABKS010000090.1"/>
</dbReference>
<sequence length="142" mass="14806">MPTRGDIAAEPRPGAAVLDAARCRALLESNSVGRIVFTRGALPECRPVAYAWDRGLIVFSVDDAAVARAIAGNAVAAFEVDGVAPLGPSSWTVLAVGETCRVESDVDAARMRRRLTGSWAAGPAADVLALRPRRLSGLQVGP</sequence>